<reference evidence="2 3" key="1">
    <citation type="submission" date="2024-02" db="EMBL/GenBank/DDBJ databases">
        <authorList>
            <person name="Chen Y."/>
            <person name="Shah S."/>
            <person name="Dougan E. K."/>
            <person name="Thang M."/>
            <person name="Chan C."/>
        </authorList>
    </citation>
    <scope>NUCLEOTIDE SEQUENCE [LARGE SCALE GENOMIC DNA]</scope>
</reference>
<evidence type="ECO:0000256" key="1">
    <source>
        <dbReference type="SAM" id="MobiDB-lite"/>
    </source>
</evidence>
<gene>
    <name evidence="2" type="ORF">CCMP2556_LOCUS55014</name>
</gene>
<evidence type="ECO:0000313" key="2">
    <source>
        <dbReference type="EMBL" id="CAK9117756.1"/>
    </source>
</evidence>
<name>A0ABP0SZD8_9DINO</name>
<comment type="caution">
    <text evidence="2">The sequence shown here is derived from an EMBL/GenBank/DDBJ whole genome shotgun (WGS) entry which is preliminary data.</text>
</comment>
<accession>A0ABP0SZD8</accession>
<feature type="region of interest" description="Disordered" evidence="1">
    <location>
        <begin position="41"/>
        <end position="65"/>
    </location>
</feature>
<evidence type="ECO:0000313" key="3">
    <source>
        <dbReference type="Proteomes" id="UP001642484"/>
    </source>
</evidence>
<sequence length="119" mass="13329">MVSSSDTLRNPMCFRKCNTQRGSTQSLRKCLKCPVVPHEETTETTFHGAEAKTMPPNRPERMDDTRGTFDELAMTVVWSLDLARRSHGLGVTRGVEGREPHGVWCIRRLRLGSSTVLTG</sequence>
<proteinExistence type="predicted"/>
<keyword evidence="3" id="KW-1185">Reference proteome</keyword>
<protein>
    <submittedName>
        <fullName evidence="2">Uncharacterized protein</fullName>
    </submittedName>
</protein>
<organism evidence="2 3">
    <name type="scientific">Durusdinium trenchii</name>
    <dbReference type="NCBI Taxonomy" id="1381693"/>
    <lineage>
        <taxon>Eukaryota</taxon>
        <taxon>Sar</taxon>
        <taxon>Alveolata</taxon>
        <taxon>Dinophyceae</taxon>
        <taxon>Suessiales</taxon>
        <taxon>Symbiodiniaceae</taxon>
        <taxon>Durusdinium</taxon>
    </lineage>
</organism>
<dbReference type="Proteomes" id="UP001642484">
    <property type="component" value="Unassembled WGS sequence"/>
</dbReference>
<dbReference type="EMBL" id="CAXAMN010028805">
    <property type="protein sequence ID" value="CAK9117756.1"/>
    <property type="molecule type" value="Genomic_DNA"/>
</dbReference>